<gene>
    <name evidence="1" type="ORF">KIN20_024417</name>
</gene>
<dbReference type="EMBL" id="JAHQIW010004949">
    <property type="protein sequence ID" value="KAJ1364336.1"/>
    <property type="molecule type" value="Genomic_DNA"/>
</dbReference>
<protein>
    <submittedName>
        <fullName evidence="1">Uncharacterized protein</fullName>
    </submittedName>
</protein>
<reference evidence="1" key="1">
    <citation type="submission" date="2021-06" db="EMBL/GenBank/DDBJ databases">
        <title>Parelaphostrongylus tenuis whole genome reference sequence.</title>
        <authorList>
            <person name="Garwood T.J."/>
            <person name="Larsen P.A."/>
            <person name="Fountain-Jones N.M."/>
            <person name="Garbe J.R."/>
            <person name="Macchietto M.G."/>
            <person name="Kania S.A."/>
            <person name="Gerhold R.W."/>
            <person name="Richards J.E."/>
            <person name="Wolf T.M."/>
        </authorList>
    </citation>
    <scope>NUCLEOTIDE SEQUENCE</scope>
    <source>
        <strain evidence="1">MNPRO001-30</strain>
        <tissue evidence="1">Meninges</tissue>
    </source>
</reference>
<dbReference type="Proteomes" id="UP001196413">
    <property type="component" value="Unassembled WGS sequence"/>
</dbReference>
<keyword evidence="2" id="KW-1185">Reference proteome</keyword>
<organism evidence="1 2">
    <name type="scientific">Parelaphostrongylus tenuis</name>
    <name type="common">Meningeal worm</name>
    <dbReference type="NCBI Taxonomy" id="148309"/>
    <lineage>
        <taxon>Eukaryota</taxon>
        <taxon>Metazoa</taxon>
        <taxon>Ecdysozoa</taxon>
        <taxon>Nematoda</taxon>
        <taxon>Chromadorea</taxon>
        <taxon>Rhabditida</taxon>
        <taxon>Rhabditina</taxon>
        <taxon>Rhabditomorpha</taxon>
        <taxon>Strongyloidea</taxon>
        <taxon>Metastrongylidae</taxon>
        <taxon>Parelaphostrongylus</taxon>
    </lineage>
</organism>
<name>A0AAD5N9Z1_PARTN</name>
<proteinExistence type="predicted"/>
<accession>A0AAD5N9Z1</accession>
<evidence type="ECO:0000313" key="1">
    <source>
        <dbReference type="EMBL" id="KAJ1364336.1"/>
    </source>
</evidence>
<comment type="caution">
    <text evidence="1">The sequence shown here is derived from an EMBL/GenBank/DDBJ whole genome shotgun (WGS) entry which is preliminary data.</text>
</comment>
<sequence length="95" mass="10624">MLTNDKSGENKVPFLLPLISNEISTATKRCLKRAGLDNSVAIVEIPPKALKPQIVHYRQYDRLCETNDCKVCPNGRDGDCMRSAEKCLECIEAKD</sequence>
<evidence type="ECO:0000313" key="2">
    <source>
        <dbReference type="Proteomes" id="UP001196413"/>
    </source>
</evidence>
<dbReference type="AlphaFoldDB" id="A0AAD5N9Z1"/>